<dbReference type="RefSeq" id="WP_069440855.1">
    <property type="nucleotide sequence ID" value="NZ_LPWF01000008.1"/>
</dbReference>
<keyword evidence="3" id="KW-1185">Reference proteome</keyword>
<name>A0A1E3W6E4_9HYPH</name>
<keyword evidence="1" id="KW-0732">Signal</keyword>
<gene>
    <name evidence="2" type="ORF">AUC69_06980</name>
</gene>
<proteinExistence type="predicted"/>
<dbReference type="OrthoDB" id="7444491at2"/>
<dbReference type="AlphaFoldDB" id="A0A1E3W6E4"/>
<feature type="chain" id="PRO_5009139164" evidence="1">
    <location>
        <begin position="29"/>
        <end position="161"/>
    </location>
</feature>
<evidence type="ECO:0000256" key="1">
    <source>
        <dbReference type="SAM" id="SignalP"/>
    </source>
</evidence>
<accession>A0A1E3W6E4</accession>
<evidence type="ECO:0000313" key="2">
    <source>
        <dbReference type="EMBL" id="ODS01408.1"/>
    </source>
</evidence>
<dbReference type="Proteomes" id="UP000094472">
    <property type="component" value="Unassembled WGS sequence"/>
</dbReference>
<dbReference type="STRING" id="1774969.AUC69_06980"/>
<protein>
    <submittedName>
        <fullName evidence="2">Uncharacterized protein</fullName>
    </submittedName>
</protein>
<sequence>MISIHVRRLGLALAAALLLAAGPARVHAEAAPEDIAEIIAEAAQVCRTSGGKAETTAILRSDDLNGDGRADWIADFSKLQCDGAPNPACNDSGCMLQLYYWDGEAGWDLVFEDFVKSYKFSSSGETRTMHVTTSGIPCNKPIEDTCTYIYRLEKEAVDPVQ</sequence>
<evidence type="ECO:0000313" key="3">
    <source>
        <dbReference type="Proteomes" id="UP000094472"/>
    </source>
</evidence>
<feature type="signal peptide" evidence="1">
    <location>
        <begin position="1"/>
        <end position="28"/>
    </location>
</feature>
<reference evidence="2 3" key="1">
    <citation type="journal article" date="2016" name="Environ. Microbiol.">
        <title>New Methyloceanibacter diversity from North Sea sediments includes methanotroph containing solely the soluble methane monooxygenase.</title>
        <authorList>
            <person name="Vekeman B."/>
            <person name="Kerckhof F.M."/>
            <person name="Cremers G."/>
            <person name="de Vos P."/>
            <person name="Vandamme P."/>
            <person name="Boon N."/>
            <person name="Op den Camp H.J."/>
            <person name="Heylen K."/>
        </authorList>
    </citation>
    <scope>NUCLEOTIDE SEQUENCE [LARGE SCALE GENOMIC DNA]</scope>
    <source>
        <strain evidence="2 3">R-67175</strain>
    </source>
</reference>
<comment type="caution">
    <text evidence="2">The sequence shown here is derived from an EMBL/GenBank/DDBJ whole genome shotgun (WGS) entry which is preliminary data.</text>
</comment>
<dbReference type="EMBL" id="LPWF01000008">
    <property type="protein sequence ID" value="ODS01408.1"/>
    <property type="molecule type" value="Genomic_DNA"/>
</dbReference>
<organism evidence="2 3">
    <name type="scientific">Methyloceanibacter superfactus</name>
    <dbReference type="NCBI Taxonomy" id="1774969"/>
    <lineage>
        <taxon>Bacteria</taxon>
        <taxon>Pseudomonadati</taxon>
        <taxon>Pseudomonadota</taxon>
        <taxon>Alphaproteobacteria</taxon>
        <taxon>Hyphomicrobiales</taxon>
        <taxon>Hyphomicrobiaceae</taxon>
        <taxon>Methyloceanibacter</taxon>
    </lineage>
</organism>